<proteinExistence type="predicted"/>
<keyword evidence="3" id="KW-1185">Reference proteome</keyword>
<feature type="compositionally biased region" description="Basic and acidic residues" evidence="1">
    <location>
        <begin position="131"/>
        <end position="151"/>
    </location>
</feature>
<comment type="caution">
    <text evidence="2">The sequence shown here is derived from an EMBL/GenBank/DDBJ whole genome shotgun (WGS) entry which is preliminary data.</text>
</comment>
<accession>A0A8K0C945</accession>
<reference evidence="2" key="1">
    <citation type="submission" date="2019-08" db="EMBL/GenBank/DDBJ databases">
        <title>The genome of the North American firefly Photinus pyralis.</title>
        <authorList>
            <consortium name="Photinus pyralis genome working group"/>
            <person name="Fallon T.R."/>
            <person name="Sander Lower S.E."/>
            <person name="Weng J.-K."/>
        </authorList>
    </citation>
    <scope>NUCLEOTIDE SEQUENCE</scope>
    <source>
        <strain evidence="2">TRF0915ILg1</strain>
        <tissue evidence="2">Whole body</tissue>
    </source>
</reference>
<feature type="compositionally biased region" description="Acidic residues" evidence="1">
    <location>
        <begin position="93"/>
        <end position="106"/>
    </location>
</feature>
<sequence length="205" mass="23340">MSENIKEVNEILKESAISGYLNKERLLAVVSREIDNHRERSPERWLANRNAFRQFQEQLEMAEPNHQVIDFESDSGVSESSETISYRESISDLSDEFEWVSDEETPNGDLGDSNPSPEEQRQENNSEDDATESKQNDKEEGGFSGEKKVLSDEEPSTSSGCVAKIGWNKRKMCNLDEEISARARFGFKKQKIFVPFDDSDDSSLD</sequence>
<evidence type="ECO:0000313" key="3">
    <source>
        <dbReference type="Proteomes" id="UP000801492"/>
    </source>
</evidence>
<dbReference type="EMBL" id="VTPC01090522">
    <property type="protein sequence ID" value="KAF2883250.1"/>
    <property type="molecule type" value="Genomic_DNA"/>
</dbReference>
<feature type="region of interest" description="Disordered" evidence="1">
    <location>
        <begin position="64"/>
        <end position="163"/>
    </location>
</feature>
<name>A0A8K0C945_IGNLU</name>
<dbReference type="Proteomes" id="UP000801492">
    <property type="component" value="Unassembled WGS sequence"/>
</dbReference>
<dbReference type="AlphaFoldDB" id="A0A8K0C945"/>
<evidence type="ECO:0000256" key="1">
    <source>
        <dbReference type="SAM" id="MobiDB-lite"/>
    </source>
</evidence>
<protein>
    <submittedName>
        <fullName evidence="2">Uncharacterized protein</fullName>
    </submittedName>
</protein>
<gene>
    <name evidence="2" type="ORF">ILUMI_22920</name>
</gene>
<organism evidence="2 3">
    <name type="scientific">Ignelater luminosus</name>
    <name type="common">Cucubano</name>
    <name type="synonym">Pyrophorus luminosus</name>
    <dbReference type="NCBI Taxonomy" id="2038154"/>
    <lineage>
        <taxon>Eukaryota</taxon>
        <taxon>Metazoa</taxon>
        <taxon>Ecdysozoa</taxon>
        <taxon>Arthropoda</taxon>
        <taxon>Hexapoda</taxon>
        <taxon>Insecta</taxon>
        <taxon>Pterygota</taxon>
        <taxon>Neoptera</taxon>
        <taxon>Endopterygota</taxon>
        <taxon>Coleoptera</taxon>
        <taxon>Polyphaga</taxon>
        <taxon>Elateriformia</taxon>
        <taxon>Elateroidea</taxon>
        <taxon>Elateridae</taxon>
        <taxon>Agrypninae</taxon>
        <taxon>Pyrophorini</taxon>
        <taxon>Ignelater</taxon>
    </lineage>
</organism>
<evidence type="ECO:0000313" key="2">
    <source>
        <dbReference type="EMBL" id="KAF2883250.1"/>
    </source>
</evidence>
<feature type="compositionally biased region" description="Polar residues" evidence="1">
    <location>
        <begin position="75"/>
        <end position="92"/>
    </location>
</feature>